<sequence>MAGKYLLTASVKIRIFSFTVRRSKRNICTASEAQLNNILFNDFMRKSKSWVLDVDSEEFASQLDKDDPLRDFRKRFYYPKKKYLSGVDPESLLDEDEESIYFCGHSLGLQLKSIESSVENVSKNWAEKGVECHFTGNLPAAFCDKPLKQNMAYLVGALPEEVTAMNGLTVNIQLFLATFYRPTEERNKILMVANCFHSDLYAVRSHITLRGYDPDESLIFLKPESDEFLINSEDIRGIIEREGKNIALIFLEGVHFYTGQLFDMGEITRLGHEQGCVVGFDLAHAIGNVQLQLHDWNVDFAVWCTYKYLNSGPGCMGGAFVHQRLTQGKNGILPAMRGWWGLSDKTKFDFDDEFTPAEGADRFKLSNPSPYLSTMVLANLQVFREAGLERLRAKQRLLTGYMEYLLRKHLPQYENTHPEKPHIRIITPNNPRNRGSQLSLISSVPITTCETLLKAKGIVCDIRRSVVIRITPVPLYNTFSEVRNFVHIFKEIWDNELSNEHPEK</sequence>
<keyword evidence="1 4" id="KW-0662">Pyridine nucleotide biosynthesis</keyword>
<dbReference type="PIRSF" id="PIRSF038800">
    <property type="entry name" value="KYNU"/>
    <property type="match status" value="1"/>
</dbReference>
<gene>
    <name evidence="6" type="primary">kynU</name>
    <name evidence="6" type="ORF">AVEN_226715_1</name>
</gene>
<dbReference type="PANTHER" id="PTHR14084">
    <property type="entry name" value="KYNURENINASE"/>
    <property type="match status" value="1"/>
</dbReference>
<feature type="modified residue" description="N6-(pyridoxal phosphate)lysine" evidence="4">
    <location>
        <position position="307"/>
    </location>
</feature>
<dbReference type="InterPro" id="IPR015421">
    <property type="entry name" value="PyrdxlP-dep_Trfase_major"/>
</dbReference>
<dbReference type="SUPFAM" id="SSF53383">
    <property type="entry name" value="PLP-dependent transferases"/>
    <property type="match status" value="1"/>
</dbReference>
<evidence type="ECO:0000256" key="1">
    <source>
        <dbReference type="ARBA" id="ARBA00022642"/>
    </source>
</evidence>
<feature type="binding site" evidence="4">
    <location>
        <position position="367"/>
    </location>
    <ligand>
        <name>pyridoxal 5'-phosphate</name>
        <dbReference type="ChEBI" id="CHEBI:597326"/>
    </ligand>
</feature>
<comment type="pathway">
    <text evidence="4 5">Amino-acid degradation; L-kynurenine degradation; L-alanine and anthranilate from L-kynurenine: step 1/1.</text>
</comment>
<feature type="binding site" evidence="4">
    <location>
        <position position="169"/>
    </location>
    <ligand>
        <name>pyridoxal 5'-phosphate</name>
        <dbReference type="ChEBI" id="CHEBI:597326"/>
    </ligand>
</feature>
<dbReference type="GO" id="GO:0097053">
    <property type="term" value="P:L-kynurenine catabolic process"/>
    <property type="evidence" value="ECO:0007669"/>
    <property type="project" value="UniProtKB-UniRule"/>
</dbReference>
<dbReference type="GO" id="GO:0005737">
    <property type="term" value="C:cytoplasm"/>
    <property type="evidence" value="ECO:0007669"/>
    <property type="project" value="UniProtKB-SubCell"/>
</dbReference>
<dbReference type="AlphaFoldDB" id="A0A4Y2CYN6"/>
<accession>A0A4Y2CYN6</accession>
<dbReference type="Proteomes" id="UP000499080">
    <property type="component" value="Unassembled WGS sequence"/>
</dbReference>
<dbReference type="UniPathway" id="UPA00253">
    <property type="reaction ID" value="UER00329"/>
</dbReference>
<evidence type="ECO:0000256" key="3">
    <source>
        <dbReference type="ARBA" id="ARBA00022898"/>
    </source>
</evidence>
<dbReference type="Gene3D" id="3.90.1150.10">
    <property type="entry name" value="Aspartate Aminotransferase, domain 1"/>
    <property type="match status" value="1"/>
</dbReference>
<dbReference type="InterPro" id="IPR010111">
    <property type="entry name" value="Kynureninase"/>
</dbReference>
<organism evidence="6 7">
    <name type="scientific">Araneus ventricosus</name>
    <name type="common">Orbweaver spider</name>
    <name type="synonym">Epeira ventricosa</name>
    <dbReference type="NCBI Taxonomy" id="182803"/>
    <lineage>
        <taxon>Eukaryota</taxon>
        <taxon>Metazoa</taxon>
        <taxon>Ecdysozoa</taxon>
        <taxon>Arthropoda</taxon>
        <taxon>Chelicerata</taxon>
        <taxon>Arachnida</taxon>
        <taxon>Araneae</taxon>
        <taxon>Araneomorphae</taxon>
        <taxon>Entelegynae</taxon>
        <taxon>Araneoidea</taxon>
        <taxon>Araneidae</taxon>
        <taxon>Araneus</taxon>
    </lineage>
</organism>
<dbReference type="HAMAP" id="MF_01970">
    <property type="entry name" value="Kynureninase"/>
    <property type="match status" value="1"/>
</dbReference>
<comment type="similarity">
    <text evidence="4 5">Belongs to the kynureninase family.</text>
</comment>
<feature type="binding site" evidence="4">
    <location>
        <position position="306"/>
    </location>
    <ligand>
        <name>pyridoxal 5'-phosphate</name>
        <dbReference type="ChEBI" id="CHEBI:597326"/>
    </ligand>
</feature>
<dbReference type="GO" id="GO:0030429">
    <property type="term" value="F:kynureninase activity"/>
    <property type="evidence" value="ECO:0007669"/>
    <property type="project" value="UniProtKB-UniRule"/>
</dbReference>
<dbReference type="GO" id="GO:0019805">
    <property type="term" value="P:quinolinate biosynthetic process"/>
    <property type="evidence" value="ECO:0007669"/>
    <property type="project" value="UniProtKB-UniRule"/>
</dbReference>
<feature type="binding site" evidence="4">
    <location>
        <position position="168"/>
    </location>
    <ligand>
        <name>pyridoxal 5'-phosphate</name>
        <dbReference type="ChEBI" id="CHEBI:597326"/>
    </ligand>
</feature>
<comment type="cofactor">
    <cofactor evidence="4 5">
        <name>pyridoxal 5'-phosphate</name>
        <dbReference type="ChEBI" id="CHEBI:597326"/>
    </cofactor>
</comment>
<reference evidence="6 7" key="1">
    <citation type="journal article" date="2019" name="Sci. Rep.">
        <title>Orb-weaving spider Araneus ventricosus genome elucidates the spidroin gene catalogue.</title>
        <authorList>
            <person name="Kono N."/>
            <person name="Nakamura H."/>
            <person name="Ohtoshi R."/>
            <person name="Moran D.A.P."/>
            <person name="Shinohara A."/>
            <person name="Yoshida Y."/>
            <person name="Fujiwara M."/>
            <person name="Mori M."/>
            <person name="Tomita M."/>
            <person name="Arakawa K."/>
        </authorList>
    </citation>
    <scope>NUCLEOTIDE SEQUENCE [LARGE SCALE GENOMIC DNA]</scope>
</reference>
<feature type="binding site" evidence="4">
    <location>
        <position position="284"/>
    </location>
    <ligand>
        <name>pyridoxal 5'-phosphate</name>
        <dbReference type="ChEBI" id="CHEBI:597326"/>
    </ligand>
</feature>
<dbReference type="OrthoDB" id="5978656at2759"/>
<keyword evidence="2 4" id="KW-0378">Hydrolase</keyword>
<evidence type="ECO:0000256" key="4">
    <source>
        <dbReference type="HAMAP-Rule" id="MF_03017"/>
    </source>
</evidence>
<dbReference type="PANTHER" id="PTHR14084:SF0">
    <property type="entry name" value="KYNURENINASE"/>
    <property type="match status" value="1"/>
</dbReference>
<comment type="catalytic activity">
    <reaction evidence="5">
        <text>3-hydroxy-L-kynurenine + H2O = 3-hydroxyanthranilate + L-alanine + H(+)</text>
        <dbReference type="Rhea" id="RHEA:25143"/>
        <dbReference type="ChEBI" id="CHEBI:15377"/>
        <dbReference type="ChEBI" id="CHEBI:15378"/>
        <dbReference type="ChEBI" id="CHEBI:36559"/>
        <dbReference type="ChEBI" id="CHEBI:57972"/>
        <dbReference type="ChEBI" id="CHEBI:58125"/>
        <dbReference type="EC" id="3.7.1.3"/>
    </reaction>
</comment>
<dbReference type="EMBL" id="BGPR01000266">
    <property type="protein sequence ID" value="GBM09219.1"/>
    <property type="molecule type" value="Genomic_DNA"/>
</dbReference>
<proteinExistence type="inferred from homology"/>
<dbReference type="Gene3D" id="3.40.640.10">
    <property type="entry name" value="Type I PLP-dependent aspartate aminotransferase-like (Major domain)"/>
    <property type="match status" value="1"/>
</dbReference>
<comment type="subunit">
    <text evidence="4 5">Homodimer.</text>
</comment>
<dbReference type="InterPro" id="IPR015424">
    <property type="entry name" value="PyrdxlP-dep_Trfase"/>
</dbReference>
<comment type="caution">
    <text evidence="6">The sequence shown here is derived from an EMBL/GenBank/DDBJ whole genome shotgun (WGS) entry which is preliminary data.</text>
</comment>
<comment type="caution">
    <text evidence="4">Lacks conserved residue(s) required for the propagation of feature annotation.</text>
</comment>
<keyword evidence="4 5" id="KW-0963">Cytoplasm</keyword>
<comment type="subcellular location">
    <subcellularLocation>
        <location evidence="4 5">Cytoplasm</location>
    </subcellularLocation>
</comment>
<evidence type="ECO:0000313" key="6">
    <source>
        <dbReference type="EMBL" id="GBM09219.1"/>
    </source>
</evidence>
<evidence type="ECO:0000256" key="2">
    <source>
        <dbReference type="ARBA" id="ARBA00022801"/>
    </source>
</evidence>
<name>A0A4Y2CYN6_ARAVE</name>
<keyword evidence="3 4" id="KW-0663">Pyridoxal phosphate</keyword>
<dbReference type="NCBIfam" id="TIGR01814">
    <property type="entry name" value="kynureninase"/>
    <property type="match status" value="1"/>
</dbReference>
<dbReference type="FunFam" id="3.40.640.10:FF:000031">
    <property type="entry name" value="Kynureninase"/>
    <property type="match status" value="1"/>
</dbReference>
<keyword evidence="7" id="KW-1185">Reference proteome</keyword>
<dbReference type="GO" id="GO:0034354">
    <property type="term" value="P:'de novo' NAD+ biosynthetic process from L-tryptophan"/>
    <property type="evidence" value="ECO:0007669"/>
    <property type="project" value="UniProtKB-UniRule"/>
</dbReference>
<evidence type="ECO:0000256" key="5">
    <source>
        <dbReference type="PIRNR" id="PIRNR038800"/>
    </source>
</evidence>
<comment type="function">
    <text evidence="4 5">Catalyzes the cleavage of L-kynurenine (L-Kyn) and L-3-hydroxykynurenine (L-3OHKyn) into anthranilic acid (AA) and 3-hydroxyanthranilic acid (3-OHAA), respectively.</text>
</comment>
<dbReference type="Pfam" id="PF22580">
    <property type="entry name" value="KYNU_C"/>
    <property type="match status" value="1"/>
</dbReference>
<dbReference type="GO" id="GO:0019441">
    <property type="term" value="P:L-tryptophan catabolic process to kynurenine"/>
    <property type="evidence" value="ECO:0007669"/>
    <property type="project" value="TreeGrafter"/>
</dbReference>
<evidence type="ECO:0000313" key="7">
    <source>
        <dbReference type="Proteomes" id="UP000499080"/>
    </source>
</evidence>
<comment type="pathway">
    <text evidence="4 5">Cofactor biosynthesis; NAD(+) biosynthesis; quinolinate from L-kynurenine: step 2/3.</text>
</comment>
<dbReference type="EC" id="3.7.1.3" evidence="4 5"/>
<dbReference type="GO" id="GO:0030170">
    <property type="term" value="F:pyridoxal phosphate binding"/>
    <property type="evidence" value="ECO:0007669"/>
    <property type="project" value="UniProtKB-UniRule"/>
</dbReference>
<dbReference type="UniPathway" id="UPA00334">
    <property type="reaction ID" value="UER00455"/>
</dbReference>
<feature type="binding site" evidence="4">
    <location>
        <position position="339"/>
    </location>
    <ligand>
        <name>pyridoxal 5'-phosphate</name>
        <dbReference type="ChEBI" id="CHEBI:597326"/>
    </ligand>
</feature>
<dbReference type="InterPro" id="IPR015422">
    <property type="entry name" value="PyrdxlP-dep_Trfase_small"/>
</dbReference>
<dbReference type="Pfam" id="PF01041">
    <property type="entry name" value="DegT_DnrJ_EryC1"/>
    <property type="match status" value="1"/>
</dbReference>
<dbReference type="GO" id="GO:0043420">
    <property type="term" value="P:anthranilate metabolic process"/>
    <property type="evidence" value="ECO:0007669"/>
    <property type="project" value="UniProtKB-UniRule"/>
</dbReference>
<dbReference type="InterPro" id="IPR000653">
    <property type="entry name" value="DegT/StrS_aminotransferase"/>
</dbReference>
<protein>
    <recommendedName>
        <fullName evidence="4 5">Kynureninase</fullName>
        <ecNumber evidence="4 5">3.7.1.3</ecNumber>
    </recommendedName>
    <alternativeName>
        <fullName evidence="4">L-kynurenine hydrolase</fullName>
    </alternativeName>
</protein>
<comment type="catalytic activity">
    <reaction evidence="4 5">
        <text>L-kynurenine + H2O = anthranilate + L-alanine + H(+)</text>
        <dbReference type="Rhea" id="RHEA:16813"/>
        <dbReference type="ChEBI" id="CHEBI:15377"/>
        <dbReference type="ChEBI" id="CHEBI:15378"/>
        <dbReference type="ChEBI" id="CHEBI:16567"/>
        <dbReference type="ChEBI" id="CHEBI:57959"/>
        <dbReference type="ChEBI" id="CHEBI:57972"/>
        <dbReference type="EC" id="3.7.1.3"/>
    </reaction>
</comment>
<feature type="binding site" evidence="4">
    <location>
        <position position="281"/>
    </location>
    <ligand>
        <name>pyridoxal 5'-phosphate</name>
        <dbReference type="ChEBI" id="CHEBI:597326"/>
    </ligand>
</feature>